<dbReference type="OrthoDB" id="1144014at2"/>
<dbReference type="RefSeq" id="WP_013685749.1">
    <property type="nucleotide sequence ID" value="NC_015321.1"/>
</dbReference>
<dbReference type="AlphaFoldDB" id="F2I930"/>
<evidence type="ECO:0000256" key="1">
    <source>
        <dbReference type="SAM" id="SignalP"/>
    </source>
</evidence>
<evidence type="ECO:0008006" key="4">
    <source>
        <dbReference type="Google" id="ProtNLM"/>
    </source>
</evidence>
<feature type="chain" id="PRO_5003283436" description="Lipoprotein" evidence="1">
    <location>
        <begin position="21"/>
        <end position="218"/>
    </location>
</feature>
<dbReference type="STRING" id="755732.Fluta_0976"/>
<evidence type="ECO:0000313" key="2">
    <source>
        <dbReference type="EMBL" id="AEA42977.1"/>
    </source>
</evidence>
<dbReference type="Proteomes" id="UP000007463">
    <property type="component" value="Chromosome"/>
</dbReference>
<accession>F2I930</accession>
<dbReference type="HOGENOM" id="CLU_087931_0_0_10"/>
<keyword evidence="3" id="KW-1185">Reference proteome</keyword>
<dbReference type="EMBL" id="CP002542">
    <property type="protein sequence ID" value="AEA42977.1"/>
    <property type="molecule type" value="Genomic_DNA"/>
</dbReference>
<dbReference type="KEGG" id="fte:Fluta_0976"/>
<name>F2I930_FLUTR</name>
<evidence type="ECO:0000313" key="3">
    <source>
        <dbReference type="Proteomes" id="UP000007463"/>
    </source>
</evidence>
<reference evidence="3" key="2">
    <citation type="submission" date="2011-02" db="EMBL/GenBank/DDBJ databases">
        <title>The complete genome of Fluviicola taffensis DSM 16823.</title>
        <authorList>
            <consortium name="US DOE Joint Genome Institute (JGI-PGF)"/>
            <person name="Lucas S."/>
            <person name="Copeland A."/>
            <person name="Lapidus A."/>
            <person name="Bruce D."/>
            <person name="Goodwin L."/>
            <person name="Pitluck S."/>
            <person name="Kyrpides N."/>
            <person name="Mavromatis K."/>
            <person name="Ivanova N."/>
            <person name="Mikhailova N."/>
            <person name="Pagani I."/>
            <person name="Chertkov O."/>
            <person name="Detter J.C."/>
            <person name="Han C."/>
            <person name="Tapia R."/>
            <person name="Land M."/>
            <person name="Hauser L."/>
            <person name="Markowitz V."/>
            <person name="Cheng J.-F."/>
            <person name="Hugenholtz P."/>
            <person name="Woyke T."/>
            <person name="Wu D."/>
            <person name="Tindall B."/>
            <person name="Pomrenke H.G."/>
            <person name="Brambilla E."/>
            <person name="Klenk H.-P."/>
            <person name="Eisen J.A."/>
        </authorList>
    </citation>
    <scope>NUCLEOTIDE SEQUENCE [LARGE SCALE GENOMIC DNA]</scope>
    <source>
        <strain evidence="3">DSM 16823 / RW262 / RW262</strain>
    </source>
</reference>
<proteinExistence type="predicted"/>
<organism evidence="2 3">
    <name type="scientific">Fluviicola taffensis (strain DSM 16823 / NCIMB 13979 / RW262)</name>
    <dbReference type="NCBI Taxonomy" id="755732"/>
    <lineage>
        <taxon>Bacteria</taxon>
        <taxon>Pseudomonadati</taxon>
        <taxon>Bacteroidota</taxon>
        <taxon>Flavobacteriia</taxon>
        <taxon>Flavobacteriales</taxon>
        <taxon>Crocinitomicaceae</taxon>
        <taxon>Fluviicola</taxon>
    </lineage>
</organism>
<dbReference type="PROSITE" id="PS51257">
    <property type="entry name" value="PROKAR_LIPOPROTEIN"/>
    <property type="match status" value="1"/>
</dbReference>
<reference evidence="2 3" key="1">
    <citation type="journal article" date="2011" name="Stand. Genomic Sci.">
        <title>Complete genome sequence of the gliding freshwater bacterium Fluviicola taffensis type strain (RW262).</title>
        <authorList>
            <person name="Woyke T."/>
            <person name="Chertkov O."/>
            <person name="Lapidus A."/>
            <person name="Nolan M."/>
            <person name="Lucas S."/>
            <person name="Del Rio T.G."/>
            <person name="Tice H."/>
            <person name="Cheng J.F."/>
            <person name="Tapia R."/>
            <person name="Han C."/>
            <person name="Goodwin L."/>
            <person name="Pitluck S."/>
            <person name="Liolios K."/>
            <person name="Pagani I."/>
            <person name="Ivanova N."/>
            <person name="Huntemann M."/>
            <person name="Mavromatis K."/>
            <person name="Mikhailova N."/>
            <person name="Pati A."/>
            <person name="Chen A."/>
            <person name="Palaniappan K."/>
            <person name="Land M."/>
            <person name="Hauser L."/>
            <person name="Brambilla E.M."/>
            <person name="Rohde M."/>
            <person name="Mwirichia R."/>
            <person name="Sikorski J."/>
            <person name="Tindall B.J."/>
            <person name="Goker M."/>
            <person name="Bristow J."/>
            <person name="Eisen J.A."/>
            <person name="Markowitz V."/>
            <person name="Hugenholtz P."/>
            <person name="Klenk H.P."/>
            <person name="Kyrpides N.C."/>
        </authorList>
    </citation>
    <scope>NUCLEOTIDE SEQUENCE [LARGE SCALE GENOMIC DNA]</scope>
    <source>
        <strain evidence="3">DSM 16823 / RW262 / RW262</strain>
    </source>
</reference>
<feature type="signal peptide" evidence="1">
    <location>
        <begin position="1"/>
        <end position="20"/>
    </location>
</feature>
<protein>
    <recommendedName>
        <fullName evidence="4">Lipoprotein</fullName>
    </recommendedName>
</protein>
<keyword evidence="1" id="KW-0732">Signal</keyword>
<gene>
    <name evidence="2" type="ordered locus">Fluta_0976</name>
</gene>
<sequence length="218" mass="24323" precursor="true">MNKFISILSLLAIVLQSCQAQTPELPENAPAKTGETKDPRYTVTEKSFGLVKLTDNYQQVVAKYGSENVIDQELDQFESGNIVTATIVNKGKRDEFIIYWDSLHERITSIEATNPESPFRDEFGIGVGTTLEELVQINGKPITCNGFLWEFGGLITSFNQGKLKGPAENRTVSYWLELKEDNEPNMAIIGEGEFRSDVPEMKKSLKTIVVNNIGISKL</sequence>